<dbReference type="GeneTree" id="ENSGT00940000155843"/>
<dbReference type="FunFam" id="2.60.40.150:FF:000040">
    <property type="entry name" value="synaptotagmin-like protein 2 isoform X2"/>
    <property type="match status" value="1"/>
</dbReference>
<dbReference type="Proteomes" id="UP000694557">
    <property type="component" value="Unassembled WGS sequence"/>
</dbReference>
<feature type="region of interest" description="Disordered" evidence="7">
    <location>
        <begin position="227"/>
        <end position="251"/>
    </location>
</feature>
<dbReference type="Ensembl" id="ENSOKIT00005086478.1">
    <property type="protein sequence ID" value="ENSOKIP00005081143.1"/>
    <property type="gene ID" value="ENSOKIG00005035036.1"/>
</dbReference>
<comment type="subcellular location">
    <subcellularLocation>
        <location evidence="1">Cell membrane</location>
    </subcellularLocation>
</comment>
<evidence type="ECO:0000256" key="5">
    <source>
        <dbReference type="ARBA" id="ARBA00023136"/>
    </source>
</evidence>
<dbReference type="PROSITE" id="PS50004">
    <property type="entry name" value="C2"/>
    <property type="match status" value="2"/>
</dbReference>
<evidence type="ECO:0000256" key="4">
    <source>
        <dbReference type="ARBA" id="ARBA00022737"/>
    </source>
</evidence>
<dbReference type="InterPro" id="IPR010911">
    <property type="entry name" value="Rab_BD"/>
</dbReference>
<dbReference type="SMART" id="SM00239">
    <property type="entry name" value="C2"/>
    <property type="match status" value="2"/>
</dbReference>
<keyword evidence="3" id="KW-0268">Exocytosis</keyword>
<feature type="region of interest" description="Disordered" evidence="7">
    <location>
        <begin position="1376"/>
        <end position="1416"/>
    </location>
</feature>
<dbReference type="PANTHER" id="PTHR45716:SF5">
    <property type="entry name" value="SYNAPTOTAGMIN-LIKE PROTEIN 2"/>
    <property type="match status" value="1"/>
</dbReference>
<feature type="compositionally biased region" description="Basic and acidic residues" evidence="7">
    <location>
        <begin position="1082"/>
        <end position="1091"/>
    </location>
</feature>
<dbReference type="GO" id="GO:0006887">
    <property type="term" value="P:exocytosis"/>
    <property type="evidence" value="ECO:0007669"/>
    <property type="project" value="UniProtKB-KW"/>
</dbReference>
<feature type="domain" description="C2" evidence="8">
    <location>
        <begin position="1464"/>
        <end position="1586"/>
    </location>
</feature>
<evidence type="ECO:0000256" key="1">
    <source>
        <dbReference type="ARBA" id="ARBA00004236"/>
    </source>
</evidence>
<name>A0A8C7J521_ONCKI</name>
<dbReference type="InterPro" id="IPR043567">
    <property type="entry name" value="SYTL1-5_C2B"/>
</dbReference>
<dbReference type="InterPro" id="IPR035892">
    <property type="entry name" value="C2_domain_sf"/>
</dbReference>
<evidence type="ECO:0000313" key="11">
    <source>
        <dbReference type="Proteomes" id="UP000694557"/>
    </source>
</evidence>
<feature type="compositionally biased region" description="Basic and acidic residues" evidence="7">
    <location>
        <begin position="334"/>
        <end position="345"/>
    </location>
</feature>
<evidence type="ECO:0000313" key="10">
    <source>
        <dbReference type="Ensembl" id="ENSOKIP00005081143.1"/>
    </source>
</evidence>
<evidence type="ECO:0000256" key="7">
    <source>
        <dbReference type="SAM" id="MobiDB-lite"/>
    </source>
</evidence>
<dbReference type="Gene3D" id="6.10.250.3000">
    <property type="match status" value="1"/>
</dbReference>
<feature type="region of interest" description="Disordered" evidence="7">
    <location>
        <begin position="1124"/>
        <end position="1160"/>
    </location>
</feature>
<evidence type="ECO:0000259" key="9">
    <source>
        <dbReference type="PROSITE" id="PS50916"/>
    </source>
</evidence>
<keyword evidence="5" id="KW-0472">Membrane</keyword>
<dbReference type="GO" id="GO:0031267">
    <property type="term" value="F:small GTPase binding"/>
    <property type="evidence" value="ECO:0007669"/>
    <property type="project" value="InterPro"/>
</dbReference>
<feature type="compositionally biased region" description="Basic and acidic residues" evidence="7">
    <location>
        <begin position="1404"/>
        <end position="1413"/>
    </location>
</feature>
<feature type="region of interest" description="Disordered" evidence="7">
    <location>
        <begin position="137"/>
        <end position="163"/>
    </location>
</feature>
<dbReference type="CDD" id="cd08393">
    <property type="entry name" value="C2A_SLP-1_2"/>
    <property type="match status" value="1"/>
</dbReference>
<protein>
    <recommendedName>
        <fullName evidence="6">Synaptotagmin-like protein 2</fullName>
    </recommendedName>
</protein>
<accession>A0A8C7J521</accession>
<feature type="domain" description="C2" evidence="8">
    <location>
        <begin position="1615"/>
        <end position="1738"/>
    </location>
</feature>
<dbReference type="GO" id="GO:0070382">
    <property type="term" value="C:exocytic vesicle"/>
    <property type="evidence" value="ECO:0007669"/>
    <property type="project" value="TreeGrafter"/>
</dbReference>
<feature type="domain" description="RabBD" evidence="9">
    <location>
        <begin position="1"/>
        <end position="57"/>
    </location>
</feature>
<dbReference type="GO" id="GO:0042043">
    <property type="term" value="F:neurexin family protein binding"/>
    <property type="evidence" value="ECO:0007669"/>
    <property type="project" value="TreeGrafter"/>
</dbReference>
<reference evidence="10" key="1">
    <citation type="submission" date="2025-08" db="UniProtKB">
        <authorList>
            <consortium name="Ensembl"/>
        </authorList>
    </citation>
    <scope>IDENTIFICATION</scope>
</reference>
<dbReference type="CDD" id="cd04020">
    <property type="entry name" value="C2B_SLP_1-2-3-4"/>
    <property type="match status" value="1"/>
</dbReference>
<feature type="region of interest" description="Disordered" evidence="7">
    <location>
        <begin position="918"/>
        <end position="938"/>
    </location>
</feature>
<gene>
    <name evidence="10" type="primary">sytl2a</name>
</gene>
<evidence type="ECO:0000256" key="3">
    <source>
        <dbReference type="ARBA" id="ARBA00022483"/>
    </source>
</evidence>
<dbReference type="PROSITE" id="PS50916">
    <property type="entry name" value="RABBD"/>
    <property type="match status" value="1"/>
</dbReference>
<keyword evidence="4" id="KW-0677">Repeat</keyword>
<sequence>MIDLSYLTEEEQEMILSVLKRDTDLKRAEEQRVKNLQKQECDKGKLKYLTGEWFYETKSRRHRDRIHGSDIIRASISRRKPVTILELSQMWAERPSFVNSENQDVYVPPELSGLLEEPLAQHKNYYRDDSYNLPEVLQSPTKQRQNPFNSTPLTPETLEETDSQLPNEAMEQTKTPDGEFLPPSEFCVAHLPNLKSICSENIQSAPLRMPVPKTRTIINRSQDSLLESPAARQASSQTGQQPDSPAARQASFPAPRSILKQSSSTDFLQFRNVCSCQPEPQCPQTLHSSNGVLEPSLDTWPAKERETLVWIDRKQVRFGLAVSRSSVEWPTEMQDGKELGEHSLLDLDCTSPPEGEEETGQSDQSGINSGIDQGDHRPLKEDIEVNSGIDQGDHRPLKEDIEVNSGIDQGDHRPLKEDIEVLTAVGSPCWLQQPIHDMQRQVDIGEGLSCREKPDIRCLDTGPAQVPADQRDHRHAESLTLQVSDLHCAEQETGKPILLGAAAQGISPTKITEEDGQSMAKVRDWFSWNLGSCDKPQVQLPQQPSDEPVTPVDIITDEMPSDAASKKPSSRVSPKPRRGLLGIFSRWEAREEKIPEPQSPVKEEVVLCEQKELDDTTLNFVVCQSTVNTYSDQQQDLHKCATDKQSAKNEKTPEVRELVLKKEIDQTQQGPEGSACGVDALPDKLSNLKSFWEREIGPKILLSKLSTDTMRCEVLVSAGDTCDQKMHDFGKDFAKAETVEASSSFQNIQLHLNTSGMRKSNIFGAKSNDSNDSHMLINHPFSQKVETSEQCNIDLSAALSYDEKSSSSVESNYMLKTSGDNGTFRDKSILISEDNSSSSVGLIVPSQTVQPDEMVDIPLHVSPSSPRTSRQGRVPVPLVRRSLSQQESRKAKINNLKSFWEKENSGPRVIVGKPKEALDSQTHPFSETPPVHHSIATSQSSLRTIETDLGKGDCDKQRSSLYGVKASASDLSMAERIEKWSSNSSLLSSHCSVGDVDSINQQDSCKMETGPTLNQERPLSPKTPLPRSEIPKWKDKTDVELKRSPSKTCHPKALPRGSSSFQGARRDSSPFKSLSIDIASPTREHQDDPERATPVVKQRKGLSHEAMQSELEYTKHTLGITSTSPQFRSEEKGQDCLTFPRRGSAQSSLTSMMSPLSPTRSLPCPFRRTSLGNLIVQEGSPHWSSRPNHGDPHIRRAFEAGKIDQQTINRDPGERKLSGASEVSETYLLLARSFIPQSNQHYLGLPEQTHIPQFISDKVGNDHLSPTVPTPLLLSMRSSEGSPSWISPRSMENVDSRLSRGSMPEIWSQSRASSSCHGENSSPIRLEFKQMSSRPLSRSLEDVLSPPKREERSIIDQRSEINLNVDDVSAVPPSSLLPLRLPPPSSLSVPEQMKNMSKSVSVMQDEKDGRDSDSTSVESLNFSWKKRMGSSLTNLSLSSGMASMSSVSGSVASIYSGVDGDVEVKGTIRFAMNYVQKLGEFHIFVVHCRDLAVAEPKKNRSDPYVKCYLLPDKAKMGKRKASVKKKTLNPTYNEILRFKVTMETLKTQALNVSVWHNDNFGRNSFLGEVDLDLSEWDFSNTQMNDYALKARISTQSLSPSHSQSIDHRGEMRIGLRFLPQISYSKRSSKTETGEVQIWVKDCKNLPAIRGAIIDPFVKCTMLPDTSRKSRQKTRVVKKTANPMFNHTMVYDGFRPDDLREACVEVTVWDHDRLTNHFIGGLRLGLGTGKSYGLEVDWMDSTSEEASLWERMMHSHNEWVEDIIPLRMLIMARGVSK</sequence>
<dbReference type="Gene3D" id="2.60.40.150">
    <property type="entry name" value="C2 domain"/>
    <property type="match status" value="2"/>
</dbReference>
<feature type="region of interest" description="Disordered" evidence="7">
    <location>
        <begin position="1002"/>
        <end position="1100"/>
    </location>
</feature>
<feature type="compositionally biased region" description="Polar residues" evidence="7">
    <location>
        <begin position="361"/>
        <end position="371"/>
    </location>
</feature>
<proteinExistence type="predicted"/>
<dbReference type="FunFam" id="2.60.40.150:FF:000006">
    <property type="entry name" value="Synaptotagmin-like 5, isoform CRA_a"/>
    <property type="match status" value="1"/>
</dbReference>
<dbReference type="InterPro" id="IPR000008">
    <property type="entry name" value="C2_dom"/>
</dbReference>
<reference evidence="10" key="2">
    <citation type="submission" date="2025-09" db="UniProtKB">
        <authorList>
            <consortium name="Ensembl"/>
        </authorList>
    </citation>
    <scope>IDENTIFICATION</scope>
</reference>
<dbReference type="GO" id="GO:0006886">
    <property type="term" value="P:intracellular protein transport"/>
    <property type="evidence" value="ECO:0007669"/>
    <property type="project" value="InterPro"/>
</dbReference>
<feature type="compositionally biased region" description="Polar residues" evidence="7">
    <location>
        <begin position="233"/>
        <end position="243"/>
    </location>
</feature>
<evidence type="ECO:0000259" key="8">
    <source>
        <dbReference type="PROSITE" id="PS50004"/>
    </source>
</evidence>
<keyword evidence="11" id="KW-1185">Reference proteome</keyword>
<dbReference type="SUPFAM" id="SSF49562">
    <property type="entry name" value="C2 domain (Calcium/lipid-binding domain, CaLB)"/>
    <property type="match status" value="2"/>
</dbReference>
<feature type="compositionally biased region" description="Low complexity" evidence="7">
    <location>
        <begin position="1147"/>
        <end position="1159"/>
    </location>
</feature>
<dbReference type="PANTHER" id="PTHR45716">
    <property type="entry name" value="BITESIZE, ISOFORM I"/>
    <property type="match status" value="1"/>
</dbReference>
<feature type="compositionally biased region" description="Basic and acidic residues" evidence="7">
    <location>
        <begin position="1029"/>
        <end position="1043"/>
    </location>
</feature>
<organism evidence="10 11">
    <name type="scientific">Oncorhynchus kisutch</name>
    <name type="common">Coho salmon</name>
    <name type="synonym">Salmo kisutch</name>
    <dbReference type="NCBI Taxonomy" id="8019"/>
    <lineage>
        <taxon>Eukaryota</taxon>
        <taxon>Metazoa</taxon>
        <taxon>Chordata</taxon>
        <taxon>Craniata</taxon>
        <taxon>Vertebrata</taxon>
        <taxon>Euteleostomi</taxon>
        <taxon>Actinopterygii</taxon>
        <taxon>Neopterygii</taxon>
        <taxon>Teleostei</taxon>
        <taxon>Protacanthopterygii</taxon>
        <taxon>Salmoniformes</taxon>
        <taxon>Salmonidae</taxon>
        <taxon>Salmoninae</taxon>
        <taxon>Oncorhynchus</taxon>
    </lineage>
</organism>
<dbReference type="GO" id="GO:0005886">
    <property type="term" value="C:plasma membrane"/>
    <property type="evidence" value="ECO:0007669"/>
    <property type="project" value="UniProtKB-SubCell"/>
</dbReference>
<keyword evidence="2" id="KW-1003">Cell membrane</keyword>
<evidence type="ECO:0000256" key="6">
    <source>
        <dbReference type="ARBA" id="ARBA00072164"/>
    </source>
</evidence>
<dbReference type="CTD" id="563188"/>
<feature type="compositionally biased region" description="Polar residues" evidence="7">
    <location>
        <begin position="138"/>
        <end position="150"/>
    </location>
</feature>
<dbReference type="Pfam" id="PF00168">
    <property type="entry name" value="C2"/>
    <property type="match status" value="2"/>
</dbReference>
<evidence type="ECO:0000256" key="2">
    <source>
        <dbReference type="ARBA" id="ARBA00022475"/>
    </source>
</evidence>
<feature type="region of interest" description="Disordered" evidence="7">
    <location>
        <begin position="558"/>
        <end position="577"/>
    </location>
</feature>
<feature type="region of interest" description="Disordered" evidence="7">
    <location>
        <begin position="331"/>
        <end position="378"/>
    </location>
</feature>